<gene>
    <name evidence="1" type="ORF">AAW31_13845</name>
    <name evidence="2" type="ORF">BCL69_104210</name>
</gene>
<proteinExistence type="predicted"/>
<sequence>MDAATQKYQQSGKLLYEQGRLKKGDLDREVLSYKLLQYFIVVYETPSAGYEKAVREPILRLTPERQLENKANIRLISRALKMALRIQEVY</sequence>
<dbReference type="KEGG" id="nco:AAW31_13845"/>
<keyword evidence="3" id="KW-1185">Reference proteome</keyword>
<dbReference type="EMBL" id="CP011451">
    <property type="protein sequence ID" value="AKH38640.1"/>
    <property type="molecule type" value="Genomic_DNA"/>
</dbReference>
<dbReference type="EMBL" id="VNHT01000042">
    <property type="protein sequence ID" value="TYP83736.1"/>
    <property type="molecule type" value="Genomic_DNA"/>
</dbReference>
<dbReference type="AlphaFoldDB" id="A0A0F7KDK6"/>
<evidence type="ECO:0000313" key="4">
    <source>
        <dbReference type="Proteomes" id="UP000324176"/>
    </source>
</evidence>
<reference evidence="1 3" key="2">
    <citation type="journal article" date="2016" name="Genome Announc.">
        <title>Genome Sequence of Nitrosomonas communis Strain Nm2, a Mesophilic Ammonia-Oxidizing Bacterium Isolated from Mediterranean Soil.</title>
        <authorList>
            <person name="Kozlowski J.A."/>
            <person name="Kits K.D."/>
            <person name="Stein L.Y."/>
        </authorList>
    </citation>
    <scope>NUCLEOTIDE SEQUENCE [LARGE SCALE GENOMIC DNA]</scope>
    <source>
        <strain evidence="1 3">Nm2</strain>
    </source>
</reference>
<dbReference type="RefSeq" id="WP_046850677.1">
    <property type="nucleotide sequence ID" value="NZ_CP011451.1"/>
</dbReference>
<evidence type="ECO:0000313" key="3">
    <source>
        <dbReference type="Proteomes" id="UP000034156"/>
    </source>
</evidence>
<name>A0A0F7KDK6_9PROT</name>
<dbReference type="Proteomes" id="UP000324176">
    <property type="component" value="Unassembled WGS sequence"/>
</dbReference>
<protein>
    <submittedName>
        <fullName evidence="1">Uncharacterized protein</fullName>
    </submittedName>
</protein>
<reference evidence="3" key="1">
    <citation type="submission" date="2015-05" db="EMBL/GenBank/DDBJ databases">
        <title>Draft genome of Nitrosomonas communis strain Nm2.</title>
        <authorList>
            <person name="Kozlowski J.A."/>
            <person name="Kits K.D."/>
            <person name="Stein L.Y."/>
        </authorList>
    </citation>
    <scope>NUCLEOTIDE SEQUENCE [LARGE SCALE GENOMIC DNA]</scope>
    <source>
        <strain evidence="3">Nm2</strain>
    </source>
</reference>
<reference evidence="2 4" key="3">
    <citation type="submission" date="2019-07" db="EMBL/GenBank/DDBJ databases">
        <title>Active sludge and wastewater microbial communities from Klosterneuburg, Austria.</title>
        <authorList>
            <person name="Wagner M."/>
        </authorList>
    </citation>
    <scope>NUCLEOTIDE SEQUENCE [LARGE SCALE GENOMIC DNA]</scope>
    <source>
        <strain evidence="2 4">Nm2</strain>
    </source>
</reference>
<accession>A0A0F7KDK6</accession>
<dbReference type="PATRIC" id="fig|44574.3.peg.3364"/>
<dbReference type="Proteomes" id="UP000034156">
    <property type="component" value="Chromosome"/>
</dbReference>
<organism evidence="1 3">
    <name type="scientific">Nitrosomonas communis</name>
    <dbReference type="NCBI Taxonomy" id="44574"/>
    <lineage>
        <taxon>Bacteria</taxon>
        <taxon>Pseudomonadati</taxon>
        <taxon>Pseudomonadota</taxon>
        <taxon>Betaproteobacteria</taxon>
        <taxon>Nitrosomonadales</taxon>
        <taxon>Nitrosomonadaceae</taxon>
        <taxon>Nitrosomonas</taxon>
    </lineage>
</organism>
<evidence type="ECO:0000313" key="2">
    <source>
        <dbReference type="EMBL" id="TYP83736.1"/>
    </source>
</evidence>
<evidence type="ECO:0000313" key="1">
    <source>
        <dbReference type="EMBL" id="AKH38640.1"/>
    </source>
</evidence>